<reference evidence="2" key="1">
    <citation type="journal article" date="2021" name="Open Biol.">
        <title>Shared evolutionary footprints suggest mitochondrial oxidative damage underlies multiple complex I losses in fungi.</title>
        <authorList>
            <person name="Schikora-Tamarit M.A."/>
            <person name="Marcet-Houben M."/>
            <person name="Nosek J."/>
            <person name="Gabaldon T."/>
        </authorList>
    </citation>
    <scope>NUCLEOTIDE SEQUENCE</scope>
    <source>
        <strain evidence="2">CBS6075</strain>
    </source>
</reference>
<comment type="caution">
    <text evidence="2">The sequence shown here is derived from an EMBL/GenBank/DDBJ whole genome shotgun (WGS) entry which is preliminary data.</text>
</comment>
<gene>
    <name evidence="2" type="ORF">OGAPHI_007008</name>
</gene>
<protein>
    <submittedName>
        <fullName evidence="2">Uncharacterized protein</fullName>
    </submittedName>
</protein>
<organism evidence="2 3">
    <name type="scientific">Ogataea philodendri</name>
    <dbReference type="NCBI Taxonomy" id="1378263"/>
    <lineage>
        <taxon>Eukaryota</taxon>
        <taxon>Fungi</taxon>
        <taxon>Dikarya</taxon>
        <taxon>Ascomycota</taxon>
        <taxon>Saccharomycotina</taxon>
        <taxon>Pichiomycetes</taxon>
        <taxon>Pichiales</taxon>
        <taxon>Pichiaceae</taxon>
        <taxon>Ogataea</taxon>
    </lineage>
</organism>
<evidence type="ECO:0000313" key="2">
    <source>
        <dbReference type="EMBL" id="KAH3660422.1"/>
    </source>
</evidence>
<dbReference type="RefSeq" id="XP_046058125.1">
    <property type="nucleotide sequence ID" value="XM_046208357.1"/>
</dbReference>
<keyword evidence="3" id="KW-1185">Reference proteome</keyword>
<reference evidence="2" key="2">
    <citation type="submission" date="2021-01" db="EMBL/GenBank/DDBJ databases">
        <authorList>
            <person name="Schikora-Tamarit M.A."/>
        </authorList>
    </citation>
    <scope>NUCLEOTIDE SEQUENCE</scope>
    <source>
        <strain evidence="2">CBS6075</strain>
    </source>
</reference>
<proteinExistence type="predicted"/>
<dbReference type="Proteomes" id="UP000769157">
    <property type="component" value="Unassembled WGS sequence"/>
</dbReference>
<dbReference type="EMBL" id="JAEUBE010000504">
    <property type="protein sequence ID" value="KAH3660422.1"/>
    <property type="molecule type" value="Genomic_DNA"/>
</dbReference>
<dbReference type="AlphaFoldDB" id="A0A9P8NVJ3"/>
<sequence length="121" mass="14050">MQRWERAKDHRSSAESGGVHVETKVIIHSAQSTRTSSHRVISWLESIEVLVPRRSRWEHLLDQNSNKIHVSERPAKRSKCGWRSEDPNKSSHDKWADKMHYSVWEPGNEIQRLGGICSQDV</sequence>
<feature type="region of interest" description="Disordered" evidence="1">
    <location>
        <begin position="70"/>
        <end position="93"/>
    </location>
</feature>
<accession>A0A9P8NVJ3</accession>
<dbReference type="GeneID" id="70238972"/>
<evidence type="ECO:0000256" key="1">
    <source>
        <dbReference type="SAM" id="MobiDB-lite"/>
    </source>
</evidence>
<evidence type="ECO:0000313" key="3">
    <source>
        <dbReference type="Proteomes" id="UP000769157"/>
    </source>
</evidence>
<feature type="compositionally biased region" description="Basic and acidic residues" evidence="1">
    <location>
        <begin position="82"/>
        <end position="93"/>
    </location>
</feature>
<name>A0A9P8NVJ3_9ASCO</name>